<sequence length="574" mass="64232">MSGTVDAQSHATHSGGQSSSHHVQYGTDHLAGISVAKMWNPASVSLVRHQHQEVPPKNDRGDEFRKQVMDEEITELYSKSLSQEEEIHLLRRRIADARANELQLLQEKHILERKLSDLRMVRGEKERGAASDAYTELIQRRHYIDQNLSMETDLRAAEEDKYILTSSLLSLLTEYNIQPHELDPSTIVNSVKNLYRDMHWKLRSAEASFANRNNLIGRQAGDIASNINQIPKFSNSQLSHEHMDLNMNDFHRQNHTSGEMRLESSGYQRAVHDPDLSIVKEMKFPPSPDSEFEFSNFKRDVGGTTTPGYVDGNAGEAQTRKSAMDAQFQNPAMHERQTSSLSEGEISLPGIEGFQIFGEAKLGSTLKACGYPINGTSLCVFQWFRHLHNGTRQSIDGATVPDYVVTADDVGTLLSVDCIPMDESGRQGDLVSLFANNQLEITCDPDMQVDIDALVSTGRATFSVQLLKDSSEDWEPTMLILKRSSYQIMFKNAEAVIAEEKYSTDQHSVISQIKVPLGLSTQFVLIRSDGTSLPFTTNGTQPNSLDNVRLRDMIVLTMRTFQSKALDIKGKGKG</sequence>
<organism evidence="1 2">
    <name type="scientific">Dioscorea alata</name>
    <name type="common">Purple yam</name>
    <dbReference type="NCBI Taxonomy" id="55571"/>
    <lineage>
        <taxon>Eukaryota</taxon>
        <taxon>Viridiplantae</taxon>
        <taxon>Streptophyta</taxon>
        <taxon>Embryophyta</taxon>
        <taxon>Tracheophyta</taxon>
        <taxon>Spermatophyta</taxon>
        <taxon>Magnoliopsida</taxon>
        <taxon>Liliopsida</taxon>
        <taxon>Dioscoreales</taxon>
        <taxon>Dioscoreaceae</taxon>
        <taxon>Dioscorea</taxon>
    </lineage>
</organism>
<keyword evidence="2" id="KW-1185">Reference proteome</keyword>
<reference evidence="2" key="1">
    <citation type="journal article" date="2022" name="Nat. Commun.">
        <title>Chromosome evolution and the genetic basis of agronomically important traits in greater yam.</title>
        <authorList>
            <person name="Bredeson J.V."/>
            <person name="Lyons J.B."/>
            <person name="Oniyinde I.O."/>
            <person name="Okereke N.R."/>
            <person name="Kolade O."/>
            <person name="Nnabue I."/>
            <person name="Nwadili C.O."/>
            <person name="Hribova E."/>
            <person name="Parker M."/>
            <person name="Nwogha J."/>
            <person name="Shu S."/>
            <person name="Carlson J."/>
            <person name="Kariba R."/>
            <person name="Muthemba S."/>
            <person name="Knop K."/>
            <person name="Barton G.J."/>
            <person name="Sherwood A.V."/>
            <person name="Lopez-Montes A."/>
            <person name="Asiedu R."/>
            <person name="Jamnadass R."/>
            <person name="Muchugi A."/>
            <person name="Goodstein D."/>
            <person name="Egesi C.N."/>
            <person name="Featherston J."/>
            <person name="Asfaw A."/>
            <person name="Simpson G.G."/>
            <person name="Dolezel J."/>
            <person name="Hendre P.S."/>
            <person name="Van Deynze A."/>
            <person name="Kumar P.L."/>
            <person name="Obidiegwu J.E."/>
            <person name="Bhattacharjee R."/>
            <person name="Rokhsar D.S."/>
        </authorList>
    </citation>
    <scope>NUCLEOTIDE SEQUENCE [LARGE SCALE GENOMIC DNA]</scope>
    <source>
        <strain evidence="2">cv. TDa95/00328</strain>
    </source>
</reference>
<dbReference type="EMBL" id="CM037014">
    <property type="protein sequence ID" value="KAH7687400.1"/>
    <property type="molecule type" value="Genomic_DNA"/>
</dbReference>
<protein>
    <submittedName>
        <fullName evidence="1">Uncharacterized protein</fullName>
    </submittedName>
</protein>
<name>A0ACB7WH75_DIOAL</name>
<comment type="caution">
    <text evidence="1">The sequence shown here is derived from an EMBL/GenBank/DDBJ whole genome shotgun (WGS) entry which is preliminary data.</text>
</comment>
<accession>A0ACB7WH75</accession>
<gene>
    <name evidence="1" type="ORF">IHE45_04G163900</name>
</gene>
<evidence type="ECO:0000313" key="2">
    <source>
        <dbReference type="Proteomes" id="UP000827976"/>
    </source>
</evidence>
<dbReference type="Proteomes" id="UP000827976">
    <property type="component" value="Chromosome 4"/>
</dbReference>
<evidence type="ECO:0000313" key="1">
    <source>
        <dbReference type="EMBL" id="KAH7687400.1"/>
    </source>
</evidence>
<proteinExistence type="predicted"/>